<evidence type="ECO:0000313" key="2">
    <source>
        <dbReference type="Proteomes" id="UP000664164"/>
    </source>
</evidence>
<dbReference type="Proteomes" id="UP000664164">
    <property type="component" value="Unassembled WGS sequence"/>
</dbReference>
<gene>
    <name evidence="1" type="ORF">J1902_16050</name>
</gene>
<dbReference type="Gene3D" id="3.20.20.80">
    <property type="entry name" value="Glycosidases"/>
    <property type="match status" value="1"/>
</dbReference>
<evidence type="ECO:0008006" key="3">
    <source>
        <dbReference type="Google" id="ProtNLM"/>
    </source>
</evidence>
<dbReference type="RefSeq" id="WP_207617317.1">
    <property type="nucleotide sequence ID" value="NZ_JAFNLL010000046.1"/>
</dbReference>
<dbReference type="SUPFAM" id="SSF51445">
    <property type="entry name" value="(Trans)glycosidases"/>
    <property type="match status" value="1"/>
</dbReference>
<proteinExistence type="predicted"/>
<sequence>MSSFEGSTVATGSAAVSNGAASVDLSGLGPGYYELTVSTAAGKAATNLGLVAGLAKPPASSLFGTTVHPAIHRSLDQSAAASGVGAGTARVDWRWEDAVASGPGFTWDPSTEAEISRLQARGIRPTLVLAYYGLCDGGRTPSSKSCINQYVDYARATAQKFGAGVDYAIYNEFNYALNNGKCGRTADCYLKLLKPASEAIRLYAPGAKVSGPALGAADDWWAVGGAAYTWFDRFVTLGGHNYVDVVTIHNYSLSKAPEGYSERAVANAKALLAAAGSSKPVVLEEAGYNTVAGGQPEPVQAAFLVRDAAAVLSAGASQYMHYGLVDNWNAPASPEANFGLFRHEDTAGGRLVPKPAAVAQAVLSRFLAGAAAMGDEKLGADARSAVFKLADGRTGRIVWSTQVMHSLVLQGGGNVSAVDIFGRQLPLYAEGGAVSLGFGGYPVLLTSDTAGTASIV</sequence>
<reference evidence="1" key="1">
    <citation type="submission" date="2021-03" db="EMBL/GenBank/DDBJ databases">
        <title>A new species, PO-11, isolated from a karst cave deposit.</title>
        <authorList>
            <person name="Zhaoxiaoyong W."/>
        </authorList>
    </citation>
    <scope>NUCLEOTIDE SEQUENCE</scope>
    <source>
        <strain evidence="1">PO-11</strain>
    </source>
</reference>
<dbReference type="PANTHER" id="PTHR12631:SF10">
    <property type="entry name" value="BETA-XYLOSIDASE-LIKE PROTEIN-RELATED"/>
    <property type="match status" value="1"/>
</dbReference>
<dbReference type="PANTHER" id="PTHR12631">
    <property type="entry name" value="ALPHA-L-IDURONIDASE"/>
    <property type="match status" value="1"/>
</dbReference>
<organism evidence="1 2">
    <name type="scientific">Arthrobacter cavernae</name>
    <dbReference type="NCBI Taxonomy" id="2817681"/>
    <lineage>
        <taxon>Bacteria</taxon>
        <taxon>Bacillati</taxon>
        <taxon>Actinomycetota</taxon>
        <taxon>Actinomycetes</taxon>
        <taxon>Micrococcales</taxon>
        <taxon>Micrococcaceae</taxon>
        <taxon>Arthrobacter</taxon>
    </lineage>
</organism>
<dbReference type="InterPro" id="IPR051923">
    <property type="entry name" value="Glycosyl_Hydrolase_39"/>
</dbReference>
<accession>A0A939KPZ6</accession>
<dbReference type="EMBL" id="JAFNLL010000046">
    <property type="protein sequence ID" value="MBO1269460.1"/>
    <property type="molecule type" value="Genomic_DNA"/>
</dbReference>
<dbReference type="AlphaFoldDB" id="A0A939KPZ6"/>
<comment type="caution">
    <text evidence="1">The sequence shown here is derived from an EMBL/GenBank/DDBJ whole genome shotgun (WGS) entry which is preliminary data.</text>
</comment>
<keyword evidence="2" id="KW-1185">Reference proteome</keyword>
<protein>
    <recommendedName>
        <fullName evidence="3">Asl1-like glycosyl hydrolase catalytic domain-containing protein</fullName>
    </recommendedName>
</protein>
<dbReference type="InterPro" id="IPR017853">
    <property type="entry name" value="GH"/>
</dbReference>
<name>A0A939KPZ6_9MICC</name>
<evidence type="ECO:0000313" key="1">
    <source>
        <dbReference type="EMBL" id="MBO1269460.1"/>
    </source>
</evidence>
<dbReference type="GO" id="GO:0004553">
    <property type="term" value="F:hydrolase activity, hydrolyzing O-glycosyl compounds"/>
    <property type="evidence" value="ECO:0007669"/>
    <property type="project" value="TreeGrafter"/>
</dbReference>